<sequence>MALGKTTEQSSTYVEYNATKAVDGYDSQKLSDCAHTGIYPKQNVAWWQVDIGEISEIKNIKIYYRDEGTIRRFDGFQLYSGENKQWMDKDQCYRDTEDGYSPSVVTVNCPGLAQYITIVNDPKVVARVSMGYSVINDALAFVIIQDVIQTPVVALKVFM</sequence>
<comment type="caution">
    <text evidence="1">The sequence shown here is derived from an EMBL/GenBank/DDBJ whole genome shotgun (WGS) entry which is preliminary data.</text>
</comment>
<dbReference type="Proteomes" id="UP001217089">
    <property type="component" value="Unassembled WGS sequence"/>
</dbReference>
<dbReference type="PANTHER" id="PTHR45713">
    <property type="entry name" value="FTP DOMAIN-CONTAINING PROTEIN"/>
    <property type="match status" value="1"/>
</dbReference>
<gene>
    <name evidence="1" type="ORF">KUTeg_000085</name>
</gene>
<keyword evidence="2" id="KW-1185">Reference proteome</keyword>
<evidence type="ECO:0000313" key="1">
    <source>
        <dbReference type="EMBL" id="KAJ8321614.1"/>
    </source>
</evidence>
<dbReference type="InterPro" id="IPR051941">
    <property type="entry name" value="BG_Antigen-Binding_Lectin"/>
</dbReference>
<dbReference type="Pfam" id="PF22633">
    <property type="entry name" value="F5_F8_type_C_2"/>
    <property type="match status" value="1"/>
</dbReference>
<name>A0ABQ9FWM9_TEGGR</name>
<dbReference type="InterPro" id="IPR008979">
    <property type="entry name" value="Galactose-bd-like_sf"/>
</dbReference>
<protein>
    <recommendedName>
        <fullName evidence="3">F5/8 type C domain-containing protein</fullName>
    </recommendedName>
</protein>
<organism evidence="1 2">
    <name type="scientific">Tegillarca granosa</name>
    <name type="common">Malaysian cockle</name>
    <name type="synonym">Anadara granosa</name>
    <dbReference type="NCBI Taxonomy" id="220873"/>
    <lineage>
        <taxon>Eukaryota</taxon>
        <taxon>Metazoa</taxon>
        <taxon>Spiralia</taxon>
        <taxon>Lophotrochozoa</taxon>
        <taxon>Mollusca</taxon>
        <taxon>Bivalvia</taxon>
        <taxon>Autobranchia</taxon>
        <taxon>Pteriomorphia</taxon>
        <taxon>Arcoida</taxon>
        <taxon>Arcoidea</taxon>
        <taxon>Arcidae</taxon>
        <taxon>Tegillarca</taxon>
    </lineage>
</organism>
<dbReference type="SUPFAM" id="SSF49785">
    <property type="entry name" value="Galactose-binding domain-like"/>
    <property type="match status" value="1"/>
</dbReference>
<dbReference type="EMBL" id="JARBDR010000018">
    <property type="protein sequence ID" value="KAJ8321614.1"/>
    <property type="molecule type" value="Genomic_DNA"/>
</dbReference>
<evidence type="ECO:0008006" key="3">
    <source>
        <dbReference type="Google" id="ProtNLM"/>
    </source>
</evidence>
<proteinExistence type="predicted"/>
<dbReference type="PANTHER" id="PTHR45713:SF6">
    <property type="entry name" value="F5_8 TYPE C DOMAIN-CONTAINING PROTEIN"/>
    <property type="match status" value="1"/>
</dbReference>
<dbReference type="Gene3D" id="2.60.120.260">
    <property type="entry name" value="Galactose-binding domain-like"/>
    <property type="match status" value="1"/>
</dbReference>
<evidence type="ECO:0000313" key="2">
    <source>
        <dbReference type="Proteomes" id="UP001217089"/>
    </source>
</evidence>
<reference evidence="1 2" key="1">
    <citation type="submission" date="2022-12" db="EMBL/GenBank/DDBJ databases">
        <title>Chromosome-level genome of Tegillarca granosa.</title>
        <authorList>
            <person name="Kim J."/>
        </authorList>
    </citation>
    <scope>NUCLEOTIDE SEQUENCE [LARGE SCALE GENOMIC DNA]</scope>
    <source>
        <strain evidence="1">Teg-2019</strain>
        <tissue evidence="1">Adductor muscle</tissue>
    </source>
</reference>
<accession>A0ABQ9FWM9</accession>